<keyword evidence="1" id="KW-0732">Signal</keyword>
<dbReference type="PANTHER" id="PTHR11102:SF160">
    <property type="entry name" value="ERAD-ASSOCIATED E3 UBIQUITIN-PROTEIN LIGASE COMPONENT HRD3"/>
    <property type="match status" value="1"/>
</dbReference>
<reference evidence="4" key="1">
    <citation type="submission" date="2016-01" db="EMBL/GenBank/DDBJ databases">
        <title>Pseudomonas sp. MS586 complete sequence.</title>
        <authorList>
            <person name="Lu S."/>
            <person name="Deng P."/>
        </authorList>
    </citation>
    <scope>NUCLEOTIDE SEQUENCE [LARGE SCALE GENOMIC DNA]</scope>
    <source>
        <strain evidence="4">MS586</strain>
    </source>
</reference>
<evidence type="ECO:0000313" key="2">
    <source>
        <dbReference type="EMBL" id="AMQ87154.1"/>
    </source>
</evidence>
<proteinExistence type="predicted"/>
<reference evidence="3" key="2">
    <citation type="submission" date="2017-12" db="EMBL/GenBank/DDBJ databases">
        <title>Pseudomonas sp. MS586 complete sequence.</title>
        <authorList>
            <person name="Lu S."/>
            <person name="Deng P."/>
        </authorList>
    </citation>
    <scope>NUCLEOTIDE SEQUENCE</scope>
    <source>
        <strain evidence="3 4">MS586</strain>
    </source>
</reference>
<keyword evidence="4" id="KW-1185">Reference proteome</keyword>
<accession>A0ABM6QIE1</accession>
<dbReference type="Proteomes" id="UP000075187">
    <property type="component" value="Chromosome"/>
</dbReference>
<dbReference type="SUPFAM" id="SSF81901">
    <property type="entry name" value="HCP-like"/>
    <property type="match status" value="2"/>
</dbReference>
<feature type="signal peptide" evidence="1">
    <location>
        <begin position="1"/>
        <end position="21"/>
    </location>
</feature>
<gene>
    <name evidence="2" type="ORF">AWU82_18620</name>
    <name evidence="3" type="ORF">AWU82_29485</name>
</gene>
<dbReference type="InterPro" id="IPR011990">
    <property type="entry name" value="TPR-like_helical_dom_sf"/>
</dbReference>
<dbReference type="InterPro" id="IPR050767">
    <property type="entry name" value="Sel1_AlgK"/>
</dbReference>
<feature type="chain" id="PRO_5045028604" evidence="1">
    <location>
        <begin position="22"/>
        <end position="323"/>
    </location>
</feature>
<name>A0ABM6QIE1_9PSED</name>
<dbReference type="EMBL" id="CP014205">
    <property type="protein sequence ID" value="AMQ87154.1"/>
    <property type="molecule type" value="Genomic_DNA"/>
</dbReference>
<evidence type="ECO:0000256" key="1">
    <source>
        <dbReference type="SAM" id="SignalP"/>
    </source>
</evidence>
<protein>
    <submittedName>
        <fullName evidence="3">Sel1 repeat family protein</fullName>
    </submittedName>
</protein>
<organism evidence="3 4">
    <name type="scientific">Pseudomonas glycinae</name>
    <dbReference type="NCBI Taxonomy" id="1785145"/>
    <lineage>
        <taxon>Bacteria</taxon>
        <taxon>Pseudomonadati</taxon>
        <taxon>Pseudomonadota</taxon>
        <taxon>Gammaproteobacteria</taxon>
        <taxon>Pseudomonadales</taxon>
        <taxon>Pseudomonadaceae</taxon>
        <taxon>Pseudomonas</taxon>
    </lineage>
</organism>
<dbReference type="Gene3D" id="1.25.40.10">
    <property type="entry name" value="Tetratricopeptide repeat domain"/>
    <property type="match status" value="2"/>
</dbReference>
<dbReference type="EMBL" id="CP014205">
    <property type="protein sequence ID" value="AUG97652.1"/>
    <property type="molecule type" value="Genomic_DNA"/>
</dbReference>
<dbReference type="PANTHER" id="PTHR11102">
    <property type="entry name" value="SEL-1-LIKE PROTEIN"/>
    <property type="match status" value="1"/>
</dbReference>
<evidence type="ECO:0000313" key="3">
    <source>
        <dbReference type="EMBL" id="AUG97652.1"/>
    </source>
</evidence>
<evidence type="ECO:0000313" key="4">
    <source>
        <dbReference type="Proteomes" id="UP000075187"/>
    </source>
</evidence>
<sequence length="323" mass="35811">MIQKILAIISCSILFPDSVFAKLTTEQEAAKEKGILLHQQSDWYDSQPLLKIAAESGDSVAQYYLGEAIRLSKRYITEDAKKWYEAAASQGDLYAMLRLSNTDDLCKEMGSCAGKSGEEWREHALRIAKERAEKGDSEAMTVLFTAKQGLEWLERAANAGNGFAQKVLAGVYQDGGGWFLTPGSREKAVEKWFKASAESGYAPGMYLYANFLYEHNASKEEVGYWIEKAAEMGHIDAAGGYALTVAHLPDSYGFPLDLVKAYGITYLISKLEGGGVAPEDARRSLPEIAEKMTPEEINKGISFAREWETEHPALSYFFPPYGY</sequence>